<protein>
    <recommendedName>
        <fullName evidence="7">Protein-L-isoaspartate O-methyltransferase</fullName>
        <ecNumber evidence="7">2.1.1.77</ecNumber>
    </recommendedName>
</protein>
<accession>A0AB34KBH0</accession>
<evidence type="ECO:0000313" key="8">
    <source>
        <dbReference type="EMBL" id="KAL1581863.1"/>
    </source>
</evidence>
<dbReference type="RefSeq" id="XP_069224971.1">
    <property type="nucleotide sequence ID" value="XM_069378080.1"/>
</dbReference>
<dbReference type="GO" id="GO:0004719">
    <property type="term" value="F:protein-L-isoaspartate (D-aspartate) O-methyltransferase activity"/>
    <property type="evidence" value="ECO:0007669"/>
    <property type="project" value="UniProtKB-UniRule"/>
</dbReference>
<dbReference type="GeneID" id="96010918"/>
<dbReference type="Proteomes" id="UP000803884">
    <property type="component" value="Unassembled WGS sequence"/>
</dbReference>
<dbReference type="GO" id="GO:0032259">
    <property type="term" value="P:methylation"/>
    <property type="evidence" value="ECO:0007669"/>
    <property type="project" value="UniProtKB-KW"/>
</dbReference>
<dbReference type="PROSITE" id="PS01279">
    <property type="entry name" value="PCMT"/>
    <property type="match status" value="1"/>
</dbReference>
<dbReference type="GO" id="GO:0005737">
    <property type="term" value="C:cytoplasm"/>
    <property type="evidence" value="ECO:0007669"/>
    <property type="project" value="UniProtKB-SubCell"/>
</dbReference>
<evidence type="ECO:0000256" key="3">
    <source>
        <dbReference type="ARBA" id="ARBA00022490"/>
    </source>
</evidence>
<comment type="caution">
    <text evidence="8">The sequence shown here is derived from an EMBL/GenBank/DDBJ whole genome shotgun (WGS) entry which is preliminary data.</text>
</comment>
<dbReference type="InterPro" id="IPR029063">
    <property type="entry name" value="SAM-dependent_MTases_sf"/>
</dbReference>
<keyword evidence="9" id="KW-1185">Reference proteome</keyword>
<evidence type="ECO:0000256" key="7">
    <source>
        <dbReference type="RuleBase" id="RU003802"/>
    </source>
</evidence>
<dbReference type="Gene3D" id="3.40.50.150">
    <property type="entry name" value="Vaccinia Virus protein VP39"/>
    <property type="match status" value="1"/>
</dbReference>
<comment type="catalytic activity">
    <reaction evidence="7">
        <text>[protein]-L-isoaspartate + S-adenosyl-L-methionine = [protein]-L-isoaspartate alpha-methyl ester + S-adenosyl-L-homocysteine</text>
        <dbReference type="Rhea" id="RHEA:12705"/>
        <dbReference type="Rhea" id="RHEA-COMP:12143"/>
        <dbReference type="Rhea" id="RHEA-COMP:12144"/>
        <dbReference type="ChEBI" id="CHEBI:57856"/>
        <dbReference type="ChEBI" id="CHEBI:59789"/>
        <dbReference type="ChEBI" id="CHEBI:90596"/>
        <dbReference type="ChEBI" id="CHEBI:90598"/>
        <dbReference type="EC" id="2.1.1.77"/>
    </reaction>
</comment>
<evidence type="ECO:0000256" key="6">
    <source>
        <dbReference type="ARBA" id="ARBA00022691"/>
    </source>
</evidence>
<keyword evidence="3" id="KW-0963">Cytoplasm</keyword>
<organism evidence="8 9">
    <name type="scientific">Cladosporium halotolerans</name>
    <dbReference type="NCBI Taxonomy" id="1052096"/>
    <lineage>
        <taxon>Eukaryota</taxon>
        <taxon>Fungi</taxon>
        <taxon>Dikarya</taxon>
        <taxon>Ascomycota</taxon>
        <taxon>Pezizomycotina</taxon>
        <taxon>Dothideomycetes</taxon>
        <taxon>Dothideomycetidae</taxon>
        <taxon>Cladosporiales</taxon>
        <taxon>Cladosporiaceae</taxon>
        <taxon>Cladosporium</taxon>
    </lineage>
</organism>
<name>A0AB34KBH0_9PEZI</name>
<proteinExistence type="inferred from homology"/>
<keyword evidence="5 7" id="KW-0808">Transferase</keyword>
<dbReference type="NCBIfam" id="TIGR00080">
    <property type="entry name" value="pimt"/>
    <property type="match status" value="1"/>
</dbReference>
<dbReference type="InterPro" id="IPR000682">
    <property type="entry name" value="PCMT"/>
</dbReference>
<dbReference type="EMBL" id="JAAQHG020000116">
    <property type="protein sequence ID" value="KAL1581863.1"/>
    <property type="molecule type" value="Genomic_DNA"/>
</dbReference>
<evidence type="ECO:0000256" key="2">
    <source>
        <dbReference type="ARBA" id="ARBA00005369"/>
    </source>
</evidence>
<comment type="similarity">
    <text evidence="2 7">Belongs to the methyltransferase superfamily. L-isoaspartyl/D-aspartyl protein methyltransferase family.</text>
</comment>
<dbReference type="Pfam" id="PF01135">
    <property type="entry name" value="PCMT"/>
    <property type="match status" value="1"/>
</dbReference>
<dbReference type="SUPFAM" id="SSF53335">
    <property type="entry name" value="S-adenosyl-L-methionine-dependent methyltransferases"/>
    <property type="match status" value="1"/>
</dbReference>
<keyword evidence="6 7" id="KW-0949">S-adenosyl-L-methionine</keyword>
<evidence type="ECO:0000313" key="9">
    <source>
        <dbReference type="Proteomes" id="UP000803884"/>
    </source>
</evidence>
<dbReference type="PANTHER" id="PTHR11579:SF0">
    <property type="entry name" value="PROTEIN-L-ISOASPARTATE(D-ASPARTATE) O-METHYLTRANSFERASE"/>
    <property type="match status" value="1"/>
</dbReference>
<dbReference type="AlphaFoldDB" id="A0AB34KBH0"/>
<gene>
    <name evidence="8" type="ORF">WHR41_09477</name>
</gene>
<reference evidence="8 9" key="1">
    <citation type="journal article" date="2020" name="Microbiol. Resour. Announc.">
        <title>Draft Genome Sequence of a Cladosporium Species Isolated from the Mesophotic Ascidian Didemnum maculosum.</title>
        <authorList>
            <person name="Gioti A."/>
            <person name="Siaperas R."/>
            <person name="Nikolaivits E."/>
            <person name="Le Goff G."/>
            <person name="Ouazzani J."/>
            <person name="Kotoulas G."/>
            <person name="Topakas E."/>
        </authorList>
    </citation>
    <scope>NUCLEOTIDE SEQUENCE [LARGE SCALE GENOMIC DNA]</scope>
    <source>
        <strain evidence="8 9">TM138-S3</strain>
    </source>
</reference>
<evidence type="ECO:0000256" key="5">
    <source>
        <dbReference type="ARBA" id="ARBA00022679"/>
    </source>
</evidence>
<evidence type="ECO:0000256" key="4">
    <source>
        <dbReference type="ARBA" id="ARBA00022603"/>
    </source>
</evidence>
<evidence type="ECO:0000256" key="1">
    <source>
        <dbReference type="ARBA" id="ARBA00004496"/>
    </source>
</evidence>
<dbReference type="PANTHER" id="PTHR11579">
    <property type="entry name" value="PROTEIN-L-ISOASPARTATE O-METHYLTRANSFERASE"/>
    <property type="match status" value="1"/>
</dbReference>
<dbReference type="EC" id="2.1.1.77" evidence="7"/>
<sequence>MSIALSLTAAVSKFCQILPTSSPKLRNRLSSSLPHCGRHRTNMAWHSSGASNDALIENLFQNGLVTSLRVREAMKKVDRAHYAPIAPYQDSPQSLGHAATISAPHMHAPAAESLLPYLRPGARVLDIGSGSGYLTHVLAHLVQPGGSVVGIEHIQPLVEIGERNVGKSTEGRKLLEDGGMKFVKGDGREGWKGSAPYDAIHVGAAVAGEKGWSRIVEQLKAPGRLFVPVGENFHQYIYVIDKDEHGNVTKKKEYGVQYVPLTDAPVE</sequence>
<comment type="subcellular location">
    <subcellularLocation>
        <location evidence="1">Cytoplasm</location>
    </subcellularLocation>
</comment>
<keyword evidence="4 7" id="KW-0489">Methyltransferase</keyword>
<dbReference type="CDD" id="cd02440">
    <property type="entry name" value="AdoMet_MTases"/>
    <property type="match status" value="1"/>
</dbReference>